<dbReference type="Proteomes" id="UP000466388">
    <property type="component" value="Unassembled WGS sequence"/>
</dbReference>
<sequence>MTKLQDVVQIKLDQPKSSKPTTPTKAFQMRLSENKSLVVYNYVNGYILDALLKAVFNDVN</sequence>
<dbReference type="EMBL" id="WNJO01000009">
    <property type="protein sequence ID" value="MTV82685.1"/>
    <property type="molecule type" value="Genomic_DNA"/>
</dbReference>
<dbReference type="AlphaFoldDB" id="A0A7X2XW79"/>
<comment type="caution">
    <text evidence="1">The sequence shown here is derived from an EMBL/GenBank/DDBJ whole genome shotgun (WGS) entry which is preliminary data.</text>
</comment>
<name>A0A7X2XW79_9LACO</name>
<protein>
    <submittedName>
        <fullName evidence="1">Uncharacterized protein</fullName>
    </submittedName>
</protein>
<dbReference type="RefSeq" id="WP_155431955.1">
    <property type="nucleotide sequence ID" value="NZ_WNJO01000009.1"/>
</dbReference>
<reference evidence="1 2" key="1">
    <citation type="submission" date="2019-11" db="EMBL/GenBank/DDBJ databases">
        <title>Lactobacillus sp. nov. CRM56-3, isolated from fermented tea leaves.</title>
        <authorList>
            <person name="Phuengjayaem S."/>
            <person name="Tanasupawat S."/>
        </authorList>
    </citation>
    <scope>NUCLEOTIDE SEQUENCE [LARGE SCALE GENOMIC DNA]</scope>
    <source>
        <strain evidence="1 2">CRM56-3</strain>
    </source>
</reference>
<organism evidence="1 2">
    <name type="scientific">Secundilactobacillus folii</name>
    <dbReference type="NCBI Taxonomy" id="2678357"/>
    <lineage>
        <taxon>Bacteria</taxon>
        <taxon>Bacillati</taxon>
        <taxon>Bacillota</taxon>
        <taxon>Bacilli</taxon>
        <taxon>Lactobacillales</taxon>
        <taxon>Lactobacillaceae</taxon>
        <taxon>Secundilactobacillus</taxon>
    </lineage>
</organism>
<accession>A0A7X2XW79</accession>
<gene>
    <name evidence="1" type="ORF">GM612_08510</name>
</gene>
<proteinExistence type="predicted"/>
<keyword evidence="2" id="KW-1185">Reference proteome</keyword>
<evidence type="ECO:0000313" key="2">
    <source>
        <dbReference type="Proteomes" id="UP000466388"/>
    </source>
</evidence>
<evidence type="ECO:0000313" key="1">
    <source>
        <dbReference type="EMBL" id="MTV82685.1"/>
    </source>
</evidence>